<proteinExistence type="inferred from homology"/>
<dbReference type="Proteomes" id="UP000620266">
    <property type="component" value="Unassembled WGS sequence"/>
</dbReference>
<dbReference type="AlphaFoldDB" id="A0A8J2UNR8"/>
<dbReference type="InterPro" id="IPR000335">
    <property type="entry name" value="Bleomycin-R"/>
</dbReference>
<reference evidence="5" key="1">
    <citation type="journal article" date="2014" name="Int. J. Syst. Evol. Microbiol.">
        <title>Complete genome sequence of Corynebacterium casei LMG S-19264T (=DSM 44701T), isolated from a smear-ripened cheese.</title>
        <authorList>
            <consortium name="US DOE Joint Genome Institute (JGI-PGF)"/>
            <person name="Walter F."/>
            <person name="Albersmeier A."/>
            <person name="Kalinowski J."/>
            <person name="Ruckert C."/>
        </authorList>
    </citation>
    <scope>NUCLEOTIDE SEQUENCE</scope>
    <source>
        <strain evidence="5">CCM 7086</strain>
    </source>
</reference>
<dbReference type="SUPFAM" id="SSF54593">
    <property type="entry name" value="Glyoxalase/Bleomycin resistance protein/Dihydroxybiphenyl dioxygenase"/>
    <property type="match status" value="1"/>
</dbReference>
<comment type="caution">
    <text evidence="5">The sequence shown here is derived from an EMBL/GenBank/DDBJ whole genome shotgun (WGS) entry which is preliminary data.</text>
</comment>
<dbReference type="Gene3D" id="3.10.180.10">
    <property type="entry name" value="2,3-Dihydroxybiphenyl 1,2-Dioxygenase, domain 1"/>
    <property type="match status" value="1"/>
</dbReference>
<dbReference type="InterPro" id="IPR029068">
    <property type="entry name" value="Glyas_Bleomycin-R_OHBP_Dase"/>
</dbReference>
<accession>A0A8J2UNR8</accession>
<evidence type="ECO:0000256" key="2">
    <source>
        <dbReference type="ARBA" id="ARBA00021572"/>
    </source>
</evidence>
<evidence type="ECO:0000313" key="5">
    <source>
        <dbReference type="EMBL" id="GGC16355.1"/>
    </source>
</evidence>
<dbReference type="EMBL" id="BMCG01000005">
    <property type="protein sequence ID" value="GGC16355.1"/>
    <property type="molecule type" value="Genomic_DNA"/>
</dbReference>
<gene>
    <name evidence="5" type="ORF">GCM10007205_26680</name>
</gene>
<evidence type="ECO:0000259" key="4">
    <source>
        <dbReference type="PROSITE" id="PS51819"/>
    </source>
</evidence>
<dbReference type="Pfam" id="PF19581">
    <property type="entry name" value="Glyoxalase_7"/>
    <property type="match status" value="1"/>
</dbReference>
<evidence type="ECO:0000313" key="6">
    <source>
        <dbReference type="Proteomes" id="UP000620266"/>
    </source>
</evidence>
<keyword evidence="6" id="KW-1185">Reference proteome</keyword>
<protein>
    <recommendedName>
        <fullName evidence="2">Bleomycin resistance protein</fullName>
    </recommendedName>
</protein>
<evidence type="ECO:0000256" key="3">
    <source>
        <dbReference type="ARBA" id="ARBA00023251"/>
    </source>
</evidence>
<comment type="similarity">
    <text evidence="1">Belongs to the bleomycin resistance protein family.</text>
</comment>
<feature type="domain" description="VOC" evidence="4">
    <location>
        <begin position="1"/>
        <end position="117"/>
    </location>
</feature>
<name>A0A8J2UNR8_9BURK</name>
<dbReference type="CDD" id="cd08349">
    <property type="entry name" value="BLMA_like"/>
    <property type="match status" value="1"/>
</dbReference>
<keyword evidence="3" id="KW-0046">Antibiotic resistance</keyword>
<dbReference type="RefSeq" id="WP_188396962.1">
    <property type="nucleotide sequence ID" value="NZ_BMCG01000005.1"/>
</dbReference>
<dbReference type="InterPro" id="IPR037523">
    <property type="entry name" value="VOC_core"/>
</dbReference>
<organism evidence="5 6">
    <name type="scientific">Oxalicibacterium flavum</name>
    <dbReference type="NCBI Taxonomy" id="179467"/>
    <lineage>
        <taxon>Bacteria</taxon>
        <taxon>Pseudomonadati</taxon>
        <taxon>Pseudomonadota</taxon>
        <taxon>Betaproteobacteria</taxon>
        <taxon>Burkholderiales</taxon>
        <taxon>Oxalobacteraceae</taxon>
        <taxon>Oxalicibacterium</taxon>
    </lineage>
</organism>
<dbReference type="PROSITE" id="PS51819">
    <property type="entry name" value="VOC"/>
    <property type="match status" value="1"/>
</dbReference>
<reference evidence="5" key="2">
    <citation type="submission" date="2020-09" db="EMBL/GenBank/DDBJ databases">
        <authorList>
            <person name="Sun Q."/>
            <person name="Sedlacek I."/>
        </authorList>
    </citation>
    <scope>NUCLEOTIDE SEQUENCE</scope>
    <source>
        <strain evidence="5">CCM 7086</strain>
    </source>
</reference>
<evidence type="ECO:0000256" key="1">
    <source>
        <dbReference type="ARBA" id="ARBA00011051"/>
    </source>
</evidence>
<sequence>MPQTVIPQLRMRDAAVSLPFYIDGLGFKIDWEHRFGPDYPLFVQLTRAGQTIFLSEHEGDAKVGGAVYFLVPDVDACHRQFETNAAQIDQPPCDTPWGTREMVVIDPDGNRLRFATDPDLTGD</sequence>
<dbReference type="GO" id="GO:0046677">
    <property type="term" value="P:response to antibiotic"/>
    <property type="evidence" value="ECO:0007669"/>
    <property type="project" value="UniProtKB-KW"/>
</dbReference>